<dbReference type="AlphaFoldDB" id="A0A561WJR6"/>
<dbReference type="PANTHER" id="PTHR43744">
    <property type="entry name" value="ABC TRANSPORTER PERMEASE PROTEIN MG189-RELATED-RELATED"/>
    <property type="match status" value="1"/>
</dbReference>
<evidence type="ECO:0000256" key="4">
    <source>
        <dbReference type="ARBA" id="ARBA00022692"/>
    </source>
</evidence>
<comment type="similarity">
    <text evidence="7">Belongs to the binding-protein-dependent transport system permease family.</text>
</comment>
<evidence type="ECO:0000259" key="8">
    <source>
        <dbReference type="PROSITE" id="PS50928"/>
    </source>
</evidence>
<dbReference type="PANTHER" id="PTHR43744:SF12">
    <property type="entry name" value="ABC TRANSPORTER PERMEASE PROTEIN MG189-RELATED"/>
    <property type="match status" value="1"/>
</dbReference>
<accession>A0A561WJR6</accession>
<protein>
    <submittedName>
        <fullName evidence="9">Carbohydrate ABC transporter membrane protein 2 (CUT1 family)</fullName>
    </submittedName>
</protein>
<dbReference type="Gene3D" id="1.10.3720.10">
    <property type="entry name" value="MetI-like"/>
    <property type="match status" value="1"/>
</dbReference>
<evidence type="ECO:0000313" key="10">
    <source>
        <dbReference type="Proteomes" id="UP000320239"/>
    </source>
</evidence>
<reference evidence="9 10" key="1">
    <citation type="submission" date="2019-06" db="EMBL/GenBank/DDBJ databases">
        <title>Sequencing the genomes of 1000 actinobacteria strains.</title>
        <authorList>
            <person name="Klenk H.-P."/>
        </authorList>
    </citation>
    <scope>NUCLEOTIDE SEQUENCE [LARGE SCALE GENOMIC DNA]</scope>
    <source>
        <strain evidence="9 10">DSM 43866</strain>
    </source>
</reference>
<proteinExistence type="inferred from homology"/>
<keyword evidence="10" id="KW-1185">Reference proteome</keyword>
<keyword evidence="5 7" id="KW-1133">Transmembrane helix</keyword>
<feature type="transmembrane region" description="Helical" evidence="7">
    <location>
        <begin position="12"/>
        <end position="31"/>
    </location>
</feature>
<keyword evidence="6 7" id="KW-0472">Membrane</keyword>
<dbReference type="Pfam" id="PF00528">
    <property type="entry name" value="BPD_transp_1"/>
    <property type="match status" value="1"/>
</dbReference>
<dbReference type="EMBL" id="VIWY01000002">
    <property type="protein sequence ID" value="TWG24112.1"/>
    <property type="molecule type" value="Genomic_DNA"/>
</dbReference>
<comment type="subcellular location">
    <subcellularLocation>
        <location evidence="1 7">Cell membrane</location>
        <topology evidence="1 7">Multi-pass membrane protein</topology>
    </subcellularLocation>
</comment>
<comment type="caution">
    <text evidence="9">The sequence shown here is derived from an EMBL/GenBank/DDBJ whole genome shotgun (WGS) entry which is preliminary data.</text>
</comment>
<evidence type="ECO:0000256" key="6">
    <source>
        <dbReference type="ARBA" id="ARBA00023136"/>
    </source>
</evidence>
<keyword evidence="2 7" id="KW-0813">Transport</keyword>
<evidence type="ECO:0000256" key="2">
    <source>
        <dbReference type="ARBA" id="ARBA00022448"/>
    </source>
</evidence>
<dbReference type="GO" id="GO:0055085">
    <property type="term" value="P:transmembrane transport"/>
    <property type="evidence" value="ECO:0007669"/>
    <property type="project" value="InterPro"/>
</dbReference>
<feature type="transmembrane region" description="Helical" evidence="7">
    <location>
        <begin position="65"/>
        <end position="89"/>
    </location>
</feature>
<feature type="transmembrane region" description="Helical" evidence="7">
    <location>
        <begin position="135"/>
        <end position="157"/>
    </location>
</feature>
<gene>
    <name evidence="9" type="ORF">FHX34_102665</name>
</gene>
<dbReference type="GO" id="GO:0005886">
    <property type="term" value="C:plasma membrane"/>
    <property type="evidence" value="ECO:0007669"/>
    <property type="project" value="UniProtKB-SubCell"/>
</dbReference>
<dbReference type="InterPro" id="IPR035906">
    <property type="entry name" value="MetI-like_sf"/>
</dbReference>
<feature type="transmembrane region" description="Helical" evidence="7">
    <location>
        <begin position="236"/>
        <end position="257"/>
    </location>
</feature>
<evidence type="ECO:0000256" key="3">
    <source>
        <dbReference type="ARBA" id="ARBA00022475"/>
    </source>
</evidence>
<feature type="domain" description="ABC transmembrane type-1" evidence="8">
    <location>
        <begin position="66"/>
        <end position="257"/>
    </location>
</feature>
<evidence type="ECO:0000256" key="1">
    <source>
        <dbReference type="ARBA" id="ARBA00004651"/>
    </source>
</evidence>
<dbReference type="SUPFAM" id="SSF161098">
    <property type="entry name" value="MetI-like"/>
    <property type="match status" value="1"/>
</dbReference>
<organism evidence="9 10">
    <name type="scientific">Actinoplanes teichomyceticus</name>
    <dbReference type="NCBI Taxonomy" id="1867"/>
    <lineage>
        <taxon>Bacteria</taxon>
        <taxon>Bacillati</taxon>
        <taxon>Actinomycetota</taxon>
        <taxon>Actinomycetes</taxon>
        <taxon>Micromonosporales</taxon>
        <taxon>Micromonosporaceae</taxon>
        <taxon>Actinoplanes</taxon>
    </lineage>
</organism>
<dbReference type="InterPro" id="IPR000515">
    <property type="entry name" value="MetI-like"/>
</dbReference>
<sequence>MRGPAVARRLVLAVYALLIIVPLVVIVGGSFKTTQDLFAAPFGLPTRPTLDNYVTVLSRQNLLRVLGNSVLVVAVSVPVTLLLGSLVAFAVARLPRWPSRILYAVFAVGLAVPAQAVMIPQYVQFDRLGLRDSLLGLMLVNVVVTLPVAVFILAGFLKTLPAELYEAAELDGAGPWAAYRRIAVPVSYPSLAATAIFLVVMHWNDLLYPLLFIDDPDKRTLPLALLDFQGEYLTEYPLLFTGVVVASLPMIVAYAFLQRHFVAGITAGAVKG</sequence>
<evidence type="ECO:0000313" key="9">
    <source>
        <dbReference type="EMBL" id="TWG24112.1"/>
    </source>
</evidence>
<dbReference type="OrthoDB" id="9794684at2"/>
<feature type="transmembrane region" description="Helical" evidence="7">
    <location>
        <begin position="101"/>
        <end position="123"/>
    </location>
</feature>
<keyword evidence="4 7" id="KW-0812">Transmembrane</keyword>
<evidence type="ECO:0000256" key="7">
    <source>
        <dbReference type="RuleBase" id="RU363032"/>
    </source>
</evidence>
<evidence type="ECO:0000256" key="5">
    <source>
        <dbReference type="ARBA" id="ARBA00022989"/>
    </source>
</evidence>
<name>A0A561WJR6_ACTTI</name>
<keyword evidence="3" id="KW-1003">Cell membrane</keyword>
<dbReference type="CDD" id="cd06261">
    <property type="entry name" value="TM_PBP2"/>
    <property type="match status" value="1"/>
</dbReference>
<dbReference type="Proteomes" id="UP000320239">
    <property type="component" value="Unassembled WGS sequence"/>
</dbReference>
<dbReference type="PROSITE" id="PS50928">
    <property type="entry name" value="ABC_TM1"/>
    <property type="match status" value="1"/>
</dbReference>
<feature type="transmembrane region" description="Helical" evidence="7">
    <location>
        <begin position="182"/>
        <end position="203"/>
    </location>
</feature>